<keyword evidence="1" id="KW-0677">Repeat</keyword>
<dbReference type="EMBL" id="AP024483">
    <property type="protein sequence ID" value="BCS82775.1"/>
    <property type="molecule type" value="Genomic_DNA"/>
</dbReference>
<keyword evidence="2" id="KW-0040">ANK repeat</keyword>
<dbReference type="InterPro" id="IPR002110">
    <property type="entry name" value="Ankyrin_rpt"/>
</dbReference>
<evidence type="ECO:0000313" key="3">
    <source>
        <dbReference type="EMBL" id="BCS82775.1"/>
    </source>
</evidence>
<dbReference type="GeneID" id="80557980"/>
<protein>
    <submittedName>
        <fullName evidence="3">Ankyrin repeat protein</fullName>
    </submittedName>
</protein>
<name>A0ABM7NRI7_9VIRU</name>
<organism evidence="3 4">
    <name type="scientific">Cotonvirus japonicus</name>
    <dbReference type="NCBI Taxonomy" id="2811091"/>
    <lineage>
        <taxon>Viruses</taxon>
        <taxon>Varidnaviria</taxon>
        <taxon>Bamfordvirae</taxon>
        <taxon>Nucleocytoviricota</taxon>
        <taxon>Megaviricetes</taxon>
        <taxon>Imitervirales</taxon>
        <taxon>Mimiviridae</taxon>
        <taxon>Megamimivirinae</taxon>
        <taxon>Cotonvirus</taxon>
        <taxon>Cotonvirus japonicum</taxon>
    </lineage>
</organism>
<evidence type="ECO:0000256" key="1">
    <source>
        <dbReference type="ARBA" id="ARBA00022737"/>
    </source>
</evidence>
<proteinExistence type="predicted"/>
<evidence type="ECO:0000313" key="4">
    <source>
        <dbReference type="Proteomes" id="UP001321479"/>
    </source>
</evidence>
<dbReference type="Pfam" id="PF12796">
    <property type="entry name" value="Ank_2"/>
    <property type="match status" value="1"/>
</dbReference>
<evidence type="ECO:0000256" key="2">
    <source>
        <dbReference type="ARBA" id="ARBA00023043"/>
    </source>
</evidence>
<dbReference type="Proteomes" id="UP001321479">
    <property type="component" value="Segment"/>
</dbReference>
<dbReference type="SMART" id="SM00248">
    <property type="entry name" value="ANK"/>
    <property type="match status" value="5"/>
</dbReference>
<sequence length="313" mass="36824">MNVKFSDLPPEIWIKISHFMDETKLNLFFINTEFFSMIDLLTDFYDIFNCVVKCNYMDVLKYIINLKQTSNPKFIDFILVDLDIGIYLASMYGHLHIVKYFILLGNYPKGKHNECLCKCNHSMIIAATQGHLEIVKYFINFGIDIDCFEGKAIRKSAKKGHFNMVKYLLTKGANVKFCDDYAVRYAARYGHFDIVKMLFDYKADIRACNDYAYRSAKKLNHKHIVEYIETLAKKSDWILTKPEFNDSIFSKPITSKNLQKFHNCGKAKKIYTKQEKINYFNFSHLILLSDGRQIDLHKDNIQKNNRKINFTKH</sequence>
<dbReference type="InterPro" id="IPR036770">
    <property type="entry name" value="Ankyrin_rpt-contain_sf"/>
</dbReference>
<keyword evidence="4" id="KW-1185">Reference proteome</keyword>
<dbReference type="RefSeq" id="YP_010841383.1">
    <property type="nucleotide sequence ID" value="NC_079139.1"/>
</dbReference>
<dbReference type="SUPFAM" id="SSF48403">
    <property type="entry name" value="Ankyrin repeat"/>
    <property type="match status" value="1"/>
</dbReference>
<dbReference type="PANTHER" id="PTHR44207:SF2">
    <property type="entry name" value="REPEAT PROTEIN, PUTATIVE-RELATED"/>
    <property type="match status" value="1"/>
</dbReference>
<dbReference type="Gene3D" id="1.25.40.20">
    <property type="entry name" value="Ankyrin repeat-containing domain"/>
    <property type="match status" value="2"/>
</dbReference>
<reference evidence="3 4" key="1">
    <citation type="submission" date="2021-02" db="EMBL/GenBank/DDBJ databases">
        <title>Cotonvirus japonicus, which uses Golgi apparatus of host cells for its virion factory, phylogenetically links tailed tupanvirus and icosahedral mimivirus.</title>
        <authorList>
            <person name="Takahashi H."/>
            <person name="Fukaya S."/>
            <person name="Song C."/>
            <person name="Murata K."/>
            <person name="Takemura M."/>
        </authorList>
    </citation>
    <scope>NUCLEOTIDE SEQUENCE [LARGE SCALE GENOMIC DNA]</scope>
</reference>
<dbReference type="PANTHER" id="PTHR44207">
    <property type="entry name" value="SURFACE ANTIGEN BSPA-LIKE-RELATED"/>
    <property type="match status" value="1"/>
</dbReference>
<accession>A0ABM7NRI7</accession>